<sequence>MFIVISNKTFSKRWNGRTESFSIVTVMLMMCAYIGVESVAHQRGRRSNIYIVITSFSGVQEVKNQPKEDEANRGLS</sequence>
<keyword evidence="3" id="KW-1185">Reference proteome</keyword>
<gene>
    <name evidence="2" type="ORF">KUDE01_013705</name>
</gene>
<name>A0AAD9F4X8_DISEL</name>
<evidence type="ECO:0000313" key="3">
    <source>
        <dbReference type="Proteomes" id="UP001228049"/>
    </source>
</evidence>
<feature type="transmembrane region" description="Helical" evidence="1">
    <location>
        <begin position="20"/>
        <end position="40"/>
    </location>
</feature>
<dbReference type="Proteomes" id="UP001228049">
    <property type="component" value="Unassembled WGS sequence"/>
</dbReference>
<keyword evidence="1" id="KW-0472">Membrane</keyword>
<organism evidence="2 3">
    <name type="scientific">Dissostichus eleginoides</name>
    <name type="common">Patagonian toothfish</name>
    <name type="synonym">Dissostichus amissus</name>
    <dbReference type="NCBI Taxonomy" id="100907"/>
    <lineage>
        <taxon>Eukaryota</taxon>
        <taxon>Metazoa</taxon>
        <taxon>Chordata</taxon>
        <taxon>Craniata</taxon>
        <taxon>Vertebrata</taxon>
        <taxon>Euteleostomi</taxon>
        <taxon>Actinopterygii</taxon>
        <taxon>Neopterygii</taxon>
        <taxon>Teleostei</taxon>
        <taxon>Neoteleostei</taxon>
        <taxon>Acanthomorphata</taxon>
        <taxon>Eupercaria</taxon>
        <taxon>Perciformes</taxon>
        <taxon>Notothenioidei</taxon>
        <taxon>Nototheniidae</taxon>
        <taxon>Dissostichus</taxon>
    </lineage>
</organism>
<evidence type="ECO:0000313" key="2">
    <source>
        <dbReference type="EMBL" id="KAK1889027.1"/>
    </source>
</evidence>
<evidence type="ECO:0000256" key="1">
    <source>
        <dbReference type="SAM" id="Phobius"/>
    </source>
</evidence>
<dbReference type="EMBL" id="JASDAP010000017">
    <property type="protein sequence ID" value="KAK1889027.1"/>
    <property type="molecule type" value="Genomic_DNA"/>
</dbReference>
<comment type="caution">
    <text evidence="2">The sequence shown here is derived from an EMBL/GenBank/DDBJ whole genome shotgun (WGS) entry which is preliminary data.</text>
</comment>
<keyword evidence="1" id="KW-0812">Transmembrane</keyword>
<keyword evidence="1" id="KW-1133">Transmembrane helix</keyword>
<dbReference type="AlphaFoldDB" id="A0AAD9F4X8"/>
<proteinExistence type="predicted"/>
<accession>A0AAD9F4X8</accession>
<reference evidence="2" key="1">
    <citation type="submission" date="2023-04" db="EMBL/GenBank/DDBJ databases">
        <title>Chromosome-level genome of Chaenocephalus aceratus.</title>
        <authorList>
            <person name="Park H."/>
        </authorList>
    </citation>
    <scope>NUCLEOTIDE SEQUENCE</scope>
    <source>
        <strain evidence="2">DE</strain>
        <tissue evidence="2">Muscle</tissue>
    </source>
</reference>
<protein>
    <submittedName>
        <fullName evidence="2">15-hydroxyprostaglandin dehydrogenase [NAD(+)]</fullName>
    </submittedName>
</protein>